<protein>
    <submittedName>
        <fullName evidence="2">N5-carboxyaminoimidazole ribonucleotide synthase</fullName>
        <ecNumber evidence="2">6.3.4.18</ecNumber>
    </submittedName>
</protein>
<keyword evidence="2" id="KW-0436">Ligase</keyword>
<gene>
    <name evidence="2" type="primary">purK_1</name>
    <name evidence="2" type="ORF">NCTC11872_02747</name>
</gene>
<evidence type="ECO:0000313" key="3">
    <source>
        <dbReference type="Proteomes" id="UP000249936"/>
    </source>
</evidence>
<name>A0A2X1QRU5_HAEIF</name>
<sequence length="74" mass="8624">MVNLIGTNHNPKWLNIPFAQLHWYGKEVRAGRKVGHINLSHPNRAVIIQQLEKLRTELPEDYQSGLNWAIEKLK</sequence>
<accession>A0A2X1QRU5</accession>
<dbReference type="AlphaFoldDB" id="A0A2X1QRU5"/>
<organism evidence="2 3">
    <name type="scientific">Haemophilus influenzae</name>
    <dbReference type="NCBI Taxonomy" id="727"/>
    <lineage>
        <taxon>Bacteria</taxon>
        <taxon>Pseudomonadati</taxon>
        <taxon>Pseudomonadota</taxon>
        <taxon>Gammaproteobacteria</taxon>
        <taxon>Pasteurellales</taxon>
        <taxon>Pasteurellaceae</taxon>
        <taxon>Haemophilus</taxon>
    </lineage>
</organism>
<dbReference type="EC" id="6.3.4.18" evidence="2"/>
<feature type="domain" description="Phosphoribosylaminoimidazole carboxylase C-terminal" evidence="1">
    <location>
        <begin position="1"/>
        <end position="49"/>
    </location>
</feature>
<dbReference type="SUPFAM" id="SSF51246">
    <property type="entry name" value="Rudiment single hybrid motif"/>
    <property type="match status" value="1"/>
</dbReference>
<evidence type="ECO:0000259" key="1">
    <source>
        <dbReference type="Pfam" id="PF17769"/>
    </source>
</evidence>
<dbReference type="GO" id="GO:0034028">
    <property type="term" value="F:5-(carboxyamino)imidazole ribonucleotide synthase activity"/>
    <property type="evidence" value="ECO:0007669"/>
    <property type="project" value="UniProtKB-EC"/>
</dbReference>
<dbReference type="Proteomes" id="UP000249936">
    <property type="component" value="Unassembled WGS sequence"/>
</dbReference>
<dbReference type="EMBL" id="UASK01000010">
    <property type="protein sequence ID" value="SPX43092.1"/>
    <property type="molecule type" value="Genomic_DNA"/>
</dbReference>
<evidence type="ECO:0000313" key="2">
    <source>
        <dbReference type="EMBL" id="SPX43092.1"/>
    </source>
</evidence>
<dbReference type="InterPro" id="IPR040686">
    <property type="entry name" value="PurK_C"/>
</dbReference>
<proteinExistence type="predicted"/>
<dbReference type="InterPro" id="IPR011054">
    <property type="entry name" value="Rudment_hybrid_motif"/>
</dbReference>
<dbReference type="Gene3D" id="3.30.470.20">
    <property type="entry name" value="ATP-grasp fold, B domain"/>
    <property type="match status" value="1"/>
</dbReference>
<dbReference type="Pfam" id="PF17769">
    <property type="entry name" value="PurK_C"/>
    <property type="match status" value="1"/>
</dbReference>
<reference evidence="2 3" key="1">
    <citation type="submission" date="2018-06" db="EMBL/GenBank/DDBJ databases">
        <authorList>
            <consortium name="Pathogen Informatics"/>
            <person name="Doyle S."/>
        </authorList>
    </citation>
    <scope>NUCLEOTIDE SEQUENCE [LARGE SCALE GENOMIC DNA]</scope>
    <source>
        <strain evidence="2 3">NCTC11872</strain>
    </source>
</reference>